<evidence type="ECO:0000313" key="12">
    <source>
        <dbReference type="Proteomes" id="UP000035199"/>
    </source>
</evidence>
<sequence>MPNAPFIQDPPSVEEHKNAWAKYDRHSGGWLPLYRHLDDIACVAAALWDTWLTPNSKALICDSFDGDENFGRQVAVFLASGHDIGKCSSAFAIKVPECASRMTAAGAVFLTLDKADKKSMPHGTVSALSLIDWLESQVQPEDCFAIESLSTIVGGHHGVFPSKVNLLNCFPYTREKETHWHKDRLLLWERAAKTAGFSQQDLVRLTKKSLSQTAQMTLCGFIIMSDWIASNTQWFPLDDYRSSKQRAEIAFASLHFPKPWLASPPIDDLELFQNSFSLPEGSAPRPVQKAAMELARKADSACLILIEAPTGEGKTEAAFTAAEILASRFNLSGITIALPTCATSDAMFPRMLRWLANRLPSDKEASTVLCHGKAQYNEEYTGLFSKTSNDFSPIYGEEAENKASLIPHWWFSGRKTSALSDFTIGTIDQVLFGALRSRHLALRHLGFSGKVVILDEIHCADSYMSVYLDRILIWLGAMGTPVIALSATLDPKRRGELLTAYRTGVCKNTRVPYKKHAAKSDLNAAYEQRDYPLISVSNSSEVTFSNPSPSGRSTQFNVKFLGSETSTLIEKVLQLSEIGGCVGVVCNTVSRAQQVYEEVKQKVTDDVEIVLLHSRFSAYDRRRIEKSIVERLGPNANNRPSKLVVVSTQVIEQSMDIDFDCMISDIAPMDLIFQRAGRLHRHHRPQNQRPSQHQLPTLYVSGCDAPTEEEPPFVEKGSSFVYGQASLLRSLRVLQLHDRTIKSPDDVANFVRLSYSPSLTPPGSWISVWEEANREAEEDNKLRKIKAKQYLLPVPAIKEPVWEIDTLKPVEAREEIKGHAQVRDIEDSLDVILIEKTTDHFQIPSWVPKYGNTKLEFHFPIPEEESKILAMCTVPLPQWVLKGKIGEALLDALELCVFSEEEVFNISKNKWLKEQLFLPLTPSHEATVAGLHFSYSTELGMKVTSANPE</sequence>
<dbReference type="Pfam" id="PF18395">
    <property type="entry name" value="Cas3_C"/>
    <property type="match status" value="1"/>
</dbReference>
<dbReference type="InterPro" id="IPR006474">
    <property type="entry name" value="Helicase_Cas3_CRISPR-ass_core"/>
</dbReference>
<evidence type="ECO:0000259" key="10">
    <source>
        <dbReference type="PROSITE" id="PS51643"/>
    </source>
</evidence>
<evidence type="ECO:0000256" key="5">
    <source>
        <dbReference type="ARBA" id="ARBA00022741"/>
    </source>
</evidence>
<evidence type="ECO:0000256" key="6">
    <source>
        <dbReference type="ARBA" id="ARBA00022801"/>
    </source>
</evidence>
<dbReference type="InterPro" id="IPR050547">
    <property type="entry name" value="DEAD_box_RNA_helicases"/>
</dbReference>
<dbReference type="GO" id="GO:0051607">
    <property type="term" value="P:defense response to virus"/>
    <property type="evidence" value="ECO:0007669"/>
    <property type="project" value="UniProtKB-KW"/>
</dbReference>
<dbReference type="GO" id="GO:0004519">
    <property type="term" value="F:endonuclease activity"/>
    <property type="evidence" value="ECO:0007669"/>
    <property type="project" value="UniProtKB-KW"/>
</dbReference>
<keyword evidence="5" id="KW-0547">Nucleotide-binding</keyword>
<dbReference type="EMBL" id="CP011542">
    <property type="protein sequence ID" value="AKK06785.1"/>
    <property type="molecule type" value="Genomic_DNA"/>
</dbReference>
<feature type="domain" description="HD Cas3-type" evidence="10">
    <location>
        <begin position="26"/>
        <end position="228"/>
    </location>
</feature>
<dbReference type="SMART" id="SM00490">
    <property type="entry name" value="HELICc"/>
    <property type="match status" value="1"/>
</dbReference>
<evidence type="ECO:0000256" key="4">
    <source>
        <dbReference type="ARBA" id="ARBA00022723"/>
    </source>
</evidence>
<dbReference type="InterPro" id="IPR027417">
    <property type="entry name" value="P-loop_NTPase"/>
</dbReference>
<evidence type="ECO:0000256" key="7">
    <source>
        <dbReference type="ARBA" id="ARBA00022806"/>
    </source>
</evidence>
<evidence type="ECO:0000256" key="1">
    <source>
        <dbReference type="ARBA" id="ARBA00006847"/>
    </source>
</evidence>
<dbReference type="KEGG" id="cmv:CMUST_12395"/>
<reference evidence="12" key="2">
    <citation type="submission" date="2015-05" db="EMBL/GenBank/DDBJ databases">
        <title>Complete genome sequence of Corynebacterium mustelae DSM 45274, isolated from various tissues of a male ferret with lethal sepsis.</title>
        <authorList>
            <person name="Ruckert C."/>
            <person name="Albersmeier A."/>
            <person name="Winkler A."/>
            <person name="Tauch A."/>
        </authorList>
    </citation>
    <scope>NUCLEOTIDE SEQUENCE [LARGE SCALE GENOMIC DNA]</scope>
    <source>
        <strain evidence="12">DSM 45274</strain>
    </source>
</reference>
<accession>A0A0G3H212</accession>
<keyword evidence="3" id="KW-0540">Nuclease</keyword>
<dbReference type="InterPro" id="IPR011545">
    <property type="entry name" value="DEAD/DEAH_box_helicase_dom"/>
</dbReference>
<evidence type="ECO:0000313" key="11">
    <source>
        <dbReference type="EMBL" id="AKK06785.1"/>
    </source>
</evidence>
<comment type="similarity">
    <text evidence="1">In the N-terminal section; belongs to the CRISPR-associated nuclease Cas3-HD family.</text>
</comment>
<gene>
    <name evidence="11" type="ORF">CMUST_12395</name>
</gene>
<evidence type="ECO:0000256" key="2">
    <source>
        <dbReference type="ARBA" id="ARBA00009046"/>
    </source>
</evidence>
<dbReference type="InterPro" id="IPR001650">
    <property type="entry name" value="Helicase_C-like"/>
</dbReference>
<comment type="similarity">
    <text evidence="2">In the central section; belongs to the CRISPR-associated helicase Cas3 family.</text>
</comment>
<dbReference type="PANTHER" id="PTHR47963">
    <property type="entry name" value="DEAD-BOX ATP-DEPENDENT RNA HELICASE 47, MITOCHONDRIAL"/>
    <property type="match status" value="1"/>
</dbReference>
<dbReference type="Proteomes" id="UP000035199">
    <property type="component" value="Chromosome"/>
</dbReference>
<dbReference type="NCBIfam" id="TIGR01587">
    <property type="entry name" value="cas3_core"/>
    <property type="match status" value="1"/>
</dbReference>
<dbReference type="OrthoDB" id="9810236at2"/>
<keyword evidence="12" id="KW-1185">Reference proteome</keyword>
<dbReference type="SUPFAM" id="SSF52540">
    <property type="entry name" value="P-loop containing nucleoside triphosphate hydrolases"/>
    <property type="match status" value="1"/>
</dbReference>
<dbReference type="NCBIfam" id="TIGR01596">
    <property type="entry name" value="cas3_HD"/>
    <property type="match status" value="1"/>
</dbReference>
<name>A0A0G3H212_9CORY</name>
<reference evidence="11 12" key="1">
    <citation type="journal article" date="2015" name="Genome Announc.">
        <title>Complete Genome Sequence of the Type Strain Corynebacterium mustelae DSM 45274, Isolated from Various Tissues of a Male Ferret with Lethal Sepsis.</title>
        <authorList>
            <person name="Ruckert C."/>
            <person name="Eimer J."/>
            <person name="Winkler A."/>
            <person name="Tauch A."/>
        </authorList>
    </citation>
    <scope>NUCLEOTIDE SEQUENCE [LARGE SCALE GENOMIC DNA]</scope>
    <source>
        <strain evidence="11 12">DSM 45274</strain>
    </source>
</reference>
<dbReference type="Pfam" id="PF22590">
    <property type="entry name" value="Cas3-like_C_2"/>
    <property type="match status" value="1"/>
</dbReference>
<dbReference type="GO" id="GO:0005524">
    <property type="term" value="F:ATP binding"/>
    <property type="evidence" value="ECO:0007669"/>
    <property type="project" value="UniProtKB-KW"/>
</dbReference>
<evidence type="ECO:0000256" key="3">
    <source>
        <dbReference type="ARBA" id="ARBA00022722"/>
    </source>
</evidence>
<keyword evidence="8" id="KW-0067">ATP-binding</keyword>
<dbReference type="SMART" id="SM00487">
    <property type="entry name" value="DEXDc"/>
    <property type="match status" value="1"/>
</dbReference>
<keyword evidence="4" id="KW-0479">Metal-binding</keyword>
<dbReference type="PANTHER" id="PTHR47963:SF9">
    <property type="entry name" value="CRISPR-ASSOCIATED ENDONUCLEASE_HELICASE CAS3"/>
    <property type="match status" value="1"/>
</dbReference>
<dbReference type="InterPro" id="IPR041372">
    <property type="entry name" value="Cas3_C"/>
</dbReference>
<dbReference type="Gene3D" id="1.10.3210.30">
    <property type="match status" value="1"/>
</dbReference>
<dbReference type="InterPro" id="IPR038257">
    <property type="entry name" value="CRISPR-assoc_Cas3_HD_sf"/>
</dbReference>
<dbReference type="GO" id="GO:0003723">
    <property type="term" value="F:RNA binding"/>
    <property type="evidence" value="ECO:0007669"/>
    <property type="project" value="TreeGrafter"/>
</dbReference>
<dbReference type="RefSeq" id="WP_047262749.1">
    <property type="nucleotide sequence ID" value="NZ_CP011542.1"/>
</dbReference>
<dbReference type="STRING" id="571915.CMUST_12395"/>
<dbReference type="AlphaFoldDB" id="A0A0G3H212"/>
<dbReference type="Pfam" id="PF18019">
    <property type="entry name" value="Cas3_HD"/>
    <property type="match status" value="1"/>
</dbReference>
<dbReference type="InterPro" id="IPR014001">
    <property type="entry name" value="Helicase_ATP-bd"/>
</dbReference>
<keyword evidence="11" id="KW-0255">Endonuclease</keyword>
<proteinExistence type="inferred from homology"/>
<dbReference type="Gene3D" id="3.40.50.300">
    <property type="entry name" value="P-loop containing nucleotide triphosphate hydrolases"/>
    <property type="match status" value="2"/>
</dbReference>
<keyword evidence="6" id="KW-0378">Hydrolase</keyword>
<dbReference type="GO" id="GO:0003724">
    <property type="term" value="F:RNA helicase activity"/>
    <property type="evidence" value="ECO:0007669"/>
    <property type="project" value="TreeGrafter"/>
</dbReference>
<keyword evidence="9" id="KW-0051">Antiviral defense</keyword>
<dbReference type="InterPro" id="IPR054712">
    <property type="entry name" value="Cas3-like_dom"/>
</dbReference>
<dbReference type="GO" id="GO:0016787">
    <property type="term" value="F:hydrolase activity"/>
    <property type="evidence" value="ECO:0007669"/>
    <property type="project" value="UniProtKB-KW"/>
</dbReference>
<evidence type="ECO:0000256" key="9">
    <source>
        <dbReference type="ARBA" id="ARBA00023118"/>
    </source>
</evidence>
<dbReference type="PATRIC" id="fig|571915.4.peg.2646"/>
<keyword evidence="7" id="KW-0347">Helicase</keyword>
<evidence type="ECO:0000256" key="8">
    <source>
        <dbReference type="ARBA" id="ARBA00022840"/>
    </source>
</evidence>
<dbReference type="Pfam" id="PF00270">
    <property type="entry name" value="DEAD"/>
    <property type="match status" value="1"/>
</dbReference>
<dbReference type="InterPro" id="IPR006483">
    <property type="entry name" value="CRISPR-assoc_Cas3_HD"/>
</dbReference>
<dbReference type="PROSITE" id="PS51643">
    <property type="entry name" value="HD_CAS3"/>
    <property type="match status" value="1"/>
</dbReference>
<protein>
    <submittedName>
        <fullName evidence="11">CRISPR-associated helicase Cas3/CRISPR-associated endonuclease Cas3-HD</fullName>
    </submittedName>
</protein>
<dbReference type="GO" id="GO:0046872">
    <property type="term" value="F:metal ion binding"/>
    <property type="evidence" value="ECO:0007669"/>
    <property type="project" value="UniProtKB-KW"/>
</dbReference>
<dbReference type="CDD" id="cd09641">
    <property type="entry name" value="Cas3''_I"/>
    <property type="match status" value="1"/>
</dbReference>
<organism evidence="11 12">
    <name type="scientific">Corynebacterium mustelae</name>
    <dbReference type="NCBI Taxonomy" id="571915"/>
    <lineage>
        <taxon>Bacteria</taxon>
        <taxon>Bacillati</taxon>
        <taxon>Actinomycetota</taxon>
        <taxon>Actinomycetes</taxon>
        <taxon>Mycobacteriales</taxon>
        <taxon>Corynebacteriaceae</taxon>
        <taxon>Corynebacterium</taxon>
    </lineage>
</organism>